<dbReference type="EMBL" id="CP089291">
    <property type="protein sequence ID" value="UOF92274.1"/>
    <property type="molecule type" value="Genomic_DNA"/>
</dbReference>
<evidence type="ECO:0000313" key="3">
    <source>
        <dbReference type="Proteomes" id="UP000830167"/>
    </source>
</evidence>
<evidence type="ECO:0000256" key="1">
    <source>
        <dbReference type="SAM" id="MobiDB-lite"/>
    </source>
</evidence>
<accession>A0ABY4CPM8</accession>
<proteinExistence type="predicted"/>
<keyword evidence="3" id="KW-1185">Reference proteome</keyword>
<dbReference type="RefSeq" id="WP_347438952.1">
    <property type="nucleotide sequence ID" value="NZ_CP089291.1"/>
</dbReference>
<name>A0ABY4CPM8_9BACL</name>
<feature type="compositionally biased region" description="Basic residues" evidence="1">
    <location>
        <begin position="34"/>
        <end position="50"/>
    </location>
</feature>
<evidence type="ECO:0000313" key="2">
    <source>
        <dbReference type="EMBL" id="UOF92274.1"/>
    </source>
</evidence>
<reference evidence="2" key="1">
    <citation type="submission" date="2021-12" db="EMBL/GenBank/DDBJ databases">
        <title>Alicyclobacillaceae gen. nov., sp. nov., isolated from chalcocite enrichment system.</title>
        <authorList>
            <person name="Jiang Z."/>
        </authorList>
    </citation>
    <scope>NUCLEOTIDE SEQUENCE</scope>
    <source>
        <strain evidence="2">MYW30-H2</strain>
    </source>
</reference>
<organism evidence="2 3">
    <name type="scientific">Fodinisporobacter ferrooxydans</name>
    <dbReference type="NCBI Taxonomy" id="2901836"/>
    <lineage>
        <taxon>Bacteria</taxon>
        <taxon>Bacillati</taxon>
        <taxon>Bacillota</taxon>
        <taxon>Bacilli</taxon>
        <taxon>Bacillales</taxon>
        <taxon>Alicyclobacillaceae</taxon>
        <taxon>Fodinisporobacter</taxon>
    </lineage>
</organism>
<sequence length="91" mass="10560">MIPITIINTHMNTTMTAAKTNTKPNMAARMTDKSKRKRLRKPRNPNKRIPSRSSDGHQPVGRAFADRLVPIIQLGVKRWQMLRKSHCLWKE</sequence>
<protein>
    <submittedName>
        <fullName evidence="2">Uncharacterized protein</fullName>
    </submittedName>
</protein>
<gene>
    <name evidence="2" type="ORF">LSG31_08980</name>
</gene>
<feature type="region of interest" description="Disordered" evidence="1">
    <location>
        <begin position="22"/>
        <end position="61"/>
    </location>
</feature>
<dbReference type="Proteomes" id="UP000830167">
    <property type="component" value="Chromosome"/>
</dbReference>